<dbReference type="PANTHER" id="PTHR31018:SF3">
    <property type="entry name" value="RECEPTOR PROTEIN-TYROSINE KINASE"/>
    <property type="match status" value="1"/>
</dbReference>
<proteinExistence type="predicted"/>
<evidence type="ECO:0000256" key="3">
    <source>
        <dbReference type="ARBA" id="ARBA00022525"/>
    </source>
</evidence>
<evidence type="ECO:0000256" key="5">
    <source>
        <dbReference type="ARBA" id="ARBA00023180"/>
    </source>
</evidence>
<dbReference type="PROSITE" id="PS51257">
    <property type="entry name" value="PROKAR_LIPOPROTEIN"/>
    <property type="match status" value="1"/>
</dbReference>
<comment type="caution">
    <text evidence="7">The sequence shown here is derived from an EMBL/GenBank/DDBJ whole genome shotgun (WGS) entry which is preliminary data.</text>
</comment>
<keyword evidence="2" id="KW-0134">Cell wall</keyword>
<evidence type="ECO:0000256" key="6">
    <source>
        <dbReference type="SAM" id="MobiDB-lite"/>
    </source>
</evidence>
<dbReference type="EMBL" id="JAQNDN010000021">
    <property type="protein sequence ID" value="MDC0673040.1"/>
    <property type="molecule type" value="Genomic_DNA"/>
</dbReference>
<dbReference type="InterPro" id="IPR036941">
    <property type="entry name" value="Rcpt_L-dom_sf"/>
</dbReference>
<feature type="compositionally biased region" description="Polar residues" evidence="6">
    <location>
        <begin position="36"/>
        <end position="51"/>
    </location>
</feature>
<evidence type="ECO:0008006" key="9">
    <source>
        <dbReference type="Google" id="ProtNLM"/>
    </source>
</evidence>
<keyword evidence="8" id="KW-1185">Reference proteome</keyword>
<sequence>MTRPLEAATLAALLVACAPSKGDPTATDDGSESGKDTTSATTDSSLPTTTDAPCAEVIPGDLMISEATDIATLACVVEVQGELRVSDTTTWSDLGPLTNLRLVDGDLRILRNAALVDLAGLQGLERVGGSITIVGNPQIADLSGLSGVRRLGGLGINNNALVSLAGLQDDVVFEAALGGPAGFSVVNETLTDFDGLAAIATASAPQGLNLSISEMPALVDISGLDVFAAVQGPIKLTLRNLPALTGLQFSGPLELLNVRDAPVLQELALPGVIDAREISLERLPALTSLAGLSALRSVSELLSLGPCNGDGLAGIVDLHGLESLEQAGIVYIDSNASLAALTGLPTALQADNVFIWHNPALPQADADAWLTAAGLAEHSYSEACDNLDGPACELSCPVY</sequence>
<dbReference type="Gene3D" id="3.80.20.20">
    <property type="entry name" value="Receptor L-domain"/>
    <property type="match status" value="1"/>
</dbReference>
<dbReference type="Proteomes" id="UP001217838">
    <property type="component" value="Unassembled WGS sequence"/>
</dbReference>
<organism evidence="7 8">
    <name type="scientific">Nannocystis radixulma</name>
    <dbReference type="NCBI Taxonomy" id="2995305"/>
    <lineage>
        <taxon>Bacteria</taxon>
        <taxon>Pseudomonadati</taxon>
        <taxon>Myxococcota</taxon>
        <taxon>Polyangia</taxon>
        <taxon>Nannocystales</taxon>
        <taxon>Nannocystaceae</taxon>
        <taxon>Nannocystis</taxon>
    </lineage>
</organism>
<evidence type="ECO:0000256" key="4">
    <source>
        <dbReference type="ARBA" id="ARBA00022729"/>
    </source>
</evidence>
<protein>
    <recommendedName>
        <fullName evidence="9">Receptor L-domain domain-containing protein</fullName>
    </recommendedName>
</protein>
<gene>
    <name evidence="7" type="ORF">POL58_35125</name>
</gene>
<dbReference type="SUPFAM" id="SSF52058">
    <property type="entry name" value="L domain-like"/>
    <property type="match status" value="2"/>
</dbReference>
<evidence type="ECO:0000313" key="8">
    <source>
        <dbReference type="Proteomes" id="UP001217838"/>
    </source>
</evidence>
<feature type="region of interest" description="Disordered" evidence="6">
    <location>
        <begin position="21"/>
        <end position="52"/>
    </location>
</feature>
<evidence type="ECO:0000256" key="1">
    <source>
        <dbReference type="ARBA" id="ARBA00004191"/>
    </source>
</evidence>
<keyword evidence="5" id="KW-0325">Glycoprotein</keyword>
<evidence type="ECO:0000256" key="2">
    <source>
        <dbReference type="ARBA" id="ARBA00022512"/>
    </source>
</evidence>
<keyword evidence="4" id="KW-0732">Signal</keyword>
<dbReference type="InterPro" id="IPR051648">
    <property type="entry name" value="CWI-Assembly_Regulator"/>
</dbReference>
<keyword evidence="3" id="KW-0964">Secreted</keyword>
<evidence type="ECO:0000313" key="7">
    <source>
        <dbReference type="EMBL" id="MDC0673040.1"/>
    </source>
</evidence>
<accession>A0ABT5BFX0</accession>
<comment type="subcellular location">
    <subcellularLocation>
        <location evidence="1">Secreted</location>
        <location evidence="1">Cell wall</location>
    </subcellularLocation>
</comment>
<reference evidence="7 8" key="1">
    <citation type="submission" date="2022-11" db="EMBL/GenBank/DDBJ databases">
        <title>Minimal conservation of predation-associated metabolite biosynthetic gene clusters underscores biosynthetic potential of Myxococcota including descriptions for ten novel species: Archangium lansinium sp. nov., Myxococcus landrumus sp. nov., Nannocystis bai.</title>
        <authorList>
            <person name="Ahearne A."/>
            <person name="Stevens C."/>
            <person name="Dowd S."/>
        </authorList>
    </citation>
    <scope>NUCLEOTIDE SEQUENCE [LARGE SCALE GENOMIC DNA]</scope>
    <source>
        <strain evidence="7 8">NCELM</strain>
    </source>
</reference>
<dbReference type="RefSeq" id="WP_272005480.1">
    <property type="nucleotide sequence ID" value="NZ_JAQNDN010000021.1"/>
</dbReference>
<dbReference type="PANTHER" id="PTHR31018">
    <property type="entry name" value="SPORULATION-SPECIFIC PROTEIN-RELATED"/>
    <property type="match status" value="1"/>
</dbReference>
<name>A0ABT5BFX0_9BACT</name>